<protein>
    <submittedName>
        <fullName evidence="1">Uncharacterized protein</fullName>
    </submittedName>
</protein>
<organism evidence="1 2">
    <name type="scientific">Temnothorax longispinosus</name>
    <dbReference type="NCBI Taxonomy" id="300112"/>
    <lineage>
        <taxon>Eukaryota</taxon>
        <taxon>Metazoa</taxon>
        <taxon>Ecdysozoa</taxon>
        <taxon>Arthropoda</taxon>
        <taxon>Hexapoda</taxon>
        <taxon>Insecta</taxon>
        <taxon>Pterygota</taxon>
        <taxon>Neoptera</taxon>
        <taxon>Endopterygota</taxon>
        <taxon>Hymenoptera</taxon>
        <taxon>Apocrita</taxon>
        <taxon>Aculeata</taxon>
        <taxon>Formicoidea</taxon>
        <taxon>Formicidae</taxon>
        <taxon>Myrmicinae</taxon>
        <taxon>Temnothorax</taxon>
    </lineage>
</organism>
<keyword evidence="2" id="KW-1185">Reference proteome</keyword>
<gene>
    <name evidence="1" type="ORF">DBV15_04851</name>
</gene>
<sequence length="76" mass="8583">MATIRRESICFDKIWIYESTEMEYLTSSNELPKCSVRNVSSAYTCVAHRDDDGSSSSPWRKVGTVQFSRSVNGPLT</sequence>
<reference evidence="1 2" key="1">
    <citation type="journal article" date="2019" name="Philos. Trans. R. Soc. Lond., B, Biol. Sci.">
        <title>Ant behaviour and brain gene expression of defending hosts depend on the ecological success of the intruding social parasite.</title>
        <authorList>
            <person name="Kaur R."/>
            <person name="Stoldt M."/>
            <person name="Jongepier E."/>
            <person name="Feldmeyer B."/>
            <person name="Menzel F."/>
            <person name="Bornberg-Bauer E."/>
            <person name="Foitzik S."/>
        </authorList>
    </citation>
    <scope>NUCLEOTIDE SEQUENCE [LARGE SCALE GENOMIC DNA]</scope>
    <source>
        <tissue evidence="1">Whole body</tissue>
    </source>
</reference>
<dbReference type="Proteomes" id="UP000310200">
    <property type="component" value="Unassembled WGS sequence"/>
</dbReference>
<accession>A0A4S2KGT3</accession>
<evidence type="ECO:0000313" key="2">
    <source>
        <dbReference type="Proteomes" id="UP000310200"/>
    </source>
</evidence>
<comment type="caution">
    <text evidence="1">The sequence shown here is derived from an EMBL/GenBank/DDBJ whole genome shotgun (WGS) entry which is preliminary data.</text>
</comment>
<evidence type="ECO:0000313" key="1">
    <source>
        <dbReference type="EMBL" id="TGZ48663.1"/>
    </source>
</evidence>
<name>A0A4S2KGT3_9HYME</name>
<dbReference type="AlphaFoldDB" id="A0A4S2KGT3"/>
<dbReference type="EMBL" id="QBLH01002377">
    <property type="protein sequence ID" value="TGZ48663.1"/>
    <property type="molecule type" value="Genomic_DNA"/>
</dbReference>
<proteinExistence type="predicted"/>